<comment type="caution">
    <text evidence="2">The sequence shown here is derived from an EMBL/GenBank/DDBJ whole genome shotgun (WGS) entry which is preliminary data.</text>
</comment>
<dbReference type="Proteomes" id="UP000247459">
    <property type="component" value="Unassembled WGS sequence"/>
</dbReference>
<dbReference type="RefSeq" id="WP_110821876.1">
    <property type="nucleotide sequence ID" value="NZ_PRLG01000028.1"/>
</dbReference>
<dbReference type="OrthoDB" id="2898253at2"/>
<organism evidence="2 3">
    <name type="scientific">Paenibacillus illinoisensis</name>
    <dbReference type="NCBI Taxonomy" id="59845"/>
    <lineage>
        <taxon>Bacteria</taxon>
        <taxon>Bacillati</taxon>
        <taxon>Bacillota</taxon>
        <taxon>Bacilli</taxon>
        <taxon>Bacillales</taxon>
        <taxon>Paenibacillaceae</taxon>
        <taxon>Paenibacillus</taxon>
    </lineage>
</organism>
<evidence type="ECO:0000259" key="1">
    <source>
        <dbReference type="Pfam" id="PF01272"/>
    </source>
</evidence>
<dbReference type="Gene3D" id="3.10.50.30">
    <property type="entry name" value="Transcription elongation factor, GreA/GreB, C-terminal domain"/>
    <property type="match status" value="1"/>
</dbReference>
<dbReference type="Pfam" id="PF01272">
    <property type="entry name" value="GreA_GreB"/>
    <property type="match status" value="1"/>
</dbReference>
<dbReference type="SUPFAM" id="SSF54534">
    <property type="entry name" value="FKBP-like"/>
    <property type="match status" value="1"/>
</dbReference>
<dbReference type="PANTHER" id="PTHR30437:SF4">
    <property type="entry name" value="TRANSCRIPTION ELONGATION FACTOR GREA"/>
    <property type="match status" value="1"/>
</dbReference>
<sequence>MNHRSNLQPCREILVKQLITLGEEKRTFLDAYFDVREPERVQMEKLLSTYTGHVQKLLLGPDELLHSVVLIGSEIRFDYIDFHTSDAFKIVMPDEADPDAGRISFLSPVGRQLLLSSKGETRSVTIPAGSMRVRITEITWSRASLNPVSSGGVDHAL</sequence>
<dbReference type="InterPro" id="IPR001437">
    <property type="entry name" value="Tscrpt_elong_fac_GreA/B_C"/>
</dbReference>
<name>A0A2W0C424_9BACL</name>
<dbReference type="EMBL" id="PRLG01000028">
    <property type="protein sequence ID" value="PYY26886.1"/>
    <property type="molecule type" value="Genomic_DNA"/>
</dbReference>
<dbReference type="GO" id="GO:0070063">
    <property type="term" value="F:RNA polymerase binding"/>
    <property type="evidence" value="ECO:0007669"/>
    <property type="project" value="InterPro"/>
</dbReference>
<protein>
    <recommendedName>
        <fullName evidence="1">Transcription elongation factor GreA/GreB C-terminal domain-containing protein</fullName>
    </recommendedName>
</protein>
<feature type="domain" description="Transcription elongation factor GreA/GreB C-terminal" evidence="1">
    <location>
        <begin position="67"/>
        <end position="139"/>
    </location>
</feature>
<reference evidence="2 3" key="1">
    <citation type="submission" date="2018-01" db="EMBL/GenBank/DDBJ databases">
        <title>Genome sequence of the PGP bacterium Paenibacillus illinoisensis E3.</title>
        <authorList>
            <person name="Rolli E."/>
            <person name="Marasco R."/>
            <person name="Bessem C."/>
            <person name="Michoud G."/>
            <person name="Gaiarsa S."/>
            <person name="Borin S."/>
            <person name="Daffonchio D."/>
        </authorList>
    </citation>
    <scope>NUCLEOTIDE SEQUENCE [LARGE SCALE GENOMIC DNA]</scope>
    <source>
        <strain evidence="2 3">E3</strain>
    </source>
</reference>
<dbReference type="InterPro" id="IPR023459">
    <property type="entry name" value="Tscrpt_elong_fac_GreA/B_fam"/>
</dbReference>
<dbReference type="InterPro" id="IPR036953">
    <property type="entry name" value="GreA/GreB_C_sf"/>
</dbReference>
<evidence type="ECO:0000313" key="2">
    <source>
        <dbReference type="EMBL" id="PYY26886.1"/>
    </source>
</evidence>
<evidence type="ECO:0000313" key="3">
    <source>
        <dbReference type="Proteomes" id="UP000247459"/>
    </source>
</evidence>
<dbReference type="GO" id="GO:0006354">
    <property type="term" value="P:DNA-templated transcription elongation"/>
    <property type="evidence" value="ECO:0007669"/>
    <property type="project" value="TreeGrafter"/>
</dbReference>
<dbReference type="GO" id="GO:0032784">
    <property type="term" value="P:regulation of DNA-templated transcription elongation"/>
    <property type="evidence" value="ECO:0007669"/>
    <property type="project" value="InterPro"/>
</dbReference>
<accession>A0A2W0C424</accession>
<proteinExistence type="predicted"/>
<dbReference type="GO" id="GO:0003677">
    <property type="term" value="F:DNA binding"/>
    <property type="evidence" value="ECO:0007669"/>
    <property type="project" value="InterPro"/>
</dbReference>
<dbReference type="PANTHER" id="PTHR30437">
    <property type="entry name" value="TRANSCRIPTION ELONGATION FACTOR GREA"/>
    <property type="match status" value="1"/>
</dbReference>
<dbReference type="AlphaFoldDB" id="A0A2W0C424"/>
<gene>
    <name evidence="2" type="ORF">PIL02S_05062</name>
</gene>